<evidence type="ECO:0000256" key="7">
    <source>
        <dbReference type="ARBA" id="ARBA00023224"/>
    </source>
</evidence>
<reference evidence="15 16" key="2">
    <citation type="submission" date="2018-12" db="EMBL/GenBank/DDBJ databases">
        <title>Simiduia agarivorans gen. nov., sp. nov., a marine, agarolytic bacterium isolated from shallow coastal water from Keelung, Taiwan.</title>
        <authorList>
            <person name="Shieh W.Y."/>
        </authorList>
    </citation>
    <scope>NUCLEOTIDE SEQUENCE [LARGE SCALE GENOMIC DNA]</scope>
    <source>
        <strain evidence="15 16">GTF-13</strain>
    </source>
</reference>
<dbReference type="CDD" id="cd06225">
    <property type="entry name" value="HAMP"/>
    <property type="match status" value="1"/>
</dbReference>
<dbReference type="InterPro" id="IPR004089">
    <property type="entry name" value="MCPsignal_dom"/>
</dbReference>
<dbReference type="InterPro" id="IPR003660">
    <property type="entry name" value="HAMP_dom"/>
</dbReference>
<evidence type="ECO:0000256" key="2">
    <source>
        <dbReference type="ARBA" id="ARBA00022475"/>
    </source>
</evidence>
<dbReference type="InterPro" id="IPR000727">
    <property type="entry name" value="T_SNARE_dom"/>
</dbReference>
<dbReference type="SMART" id="SM00283">
    <property type="entry name" value="MA"/>
    <property type="match status" value="1"/>
</dbReference>
<feature type="transmembrane region" description="Helical" evidence="11">
    <location>
        <begin position="199"/>
        <end position="221"/>
    </location>
</feature>
<keyword evidence="16" id="KW-1185">Reference proteome</keyword>
<feature type="domain" description="T-SNARE coiled-coil homology" evidence="13">
    <location>
        <begin position="468"/>
        <end position="530"/>
    </location>
</feature>
<evidence type="ECO:0000313" key="15">
    <source>
        <dbReference type="EMBL" id="RRJ85381.1"/>
    </source>
</evidence>
<evidence type="ECO:0000256" key="4">
    <source>
        <dbReference type="ARBA" id="ARBA00022692"/>
    </source>
</evidence>
<feature type="domain" description="HAMP" evidence="14">
    <location>
        <begin position="222"/>
        <end position="276"/>
    </location>
</feature>
<keyword evidence="3" id="KW-0997">Cell inner membrane</keyword>
<dbReference type="AlphaFoldDB" id="A0A3P3VRH6"/>
<evidence type="ECO:0000256" key="1">
    <source>
        <dbReference type="ARBA" id="ARBA00004429"/>
    </source>
</evidence>
<dbReference type="PROSITE" id="PS50111">
    <property type="entry name" value="CHEMOTAXIS_TRANSDUC_2"/>
    <property type="match status" value="1"/>
</dbReference>
<evidence type="ECO:0000256" key="10">
    <source>
        <dbReference type="SAM" id="MobiDB-lite"/>
    </source>
</evidence>
<dbReference type="PANTHER" id="PTHR32089">
    <property type="entry name" value="METHYL-ACCEPTING CHEMOTAXIS PROTEIN MCPB"/>
    <property type="match status" value="1"/>
</dbReference>
<comment type="subcellular location">
    <subcellularLocation>
        <location evidence="1">Cell inner membrane</location>
        <topology evidence="1">Multi-pass membrane protein</topology>
    </subcellularLocation>
</comment>
<feature type="region of interest" description="Disordered" evidence="10">
    <location>
        <begin position="321"/>
        <end position="344"/>
    </location>
</feature>
<dbReference type="Pfam" id="PF17200">
    <property type="entry name" value="sCache_2"/>
    <property type="match status" value="1"/>
</dbReference>
<keyword evidence="4 11" id="KW-0812">Transmembrane</keyword>
<gene>
    <name evidence="15" type="ORF">D0544_10095</name>
</gene>
<proteinExistence type="inferred from homology"/>
<keyword evidence="6 11" id="KW-0472">Membrane</keyword>
<dbReference type="PANTHER" id="PTHR32089:SF112">
    <property type="entry name" value="LYSOZYME-LIKE PROTEIN-RELATED"/>
    <property type="match status" value="1"/>
</dbReference>
<evidence type="ECO:0000259" key="12">
    <source>
        <dbReference type="PROSITE" id="PS50111"/>
    </source>
</evidence>
<dbReference type="CDD" id="cd11386">
    <property type="entry name" value="MCP_signal"/>
    <property type="match status" value="1"/>
</dbReference>
<dbReference type="GO" id="GO:0006935">
    <property type="term" value="P:chemotaxis"/>
    <property type="evidence" value="ECO:0007669"/>
    <property type="project" value="InterPro"/>
</dbReference>
<keyword evidence="2" id="KW-1003">Cell membrane</keyword>
<evidence type="ECO:0000256" key="11">
    <source>
        <dbReference type="SAM" id="Phobius"/>
    </source>
</evidence>
<evidence type="ECO:0000256" key="3">
    <source>
        <dbReference type="ARBA" id="ARBA00022519"/>
    </source>
</evidence>
<dbReference type="SUPFAM" id="SSF58104">
    <property type="entry name" value="Methyl-accepting chemotaxis protein (MCP) signaling domain"/>
    <property type="match status" value="1"/>
</dbReference>
<dbReference type="RefSeq" id="WP_125015809.1">
    <property type="nucleotide sequence ID" value="NZ_QWEZ01000001.1"/>
</dbReference>
<dbReference type="Pfam" id="PF00015">
    <property type="entry name" value="MCPsignal"/>
    <property type="match status" value="1"/>
</dbReference>
<dbReference type="Gene3D" id="3.30.450.20">
    <property type="entry name" value="PAS domain"/>
    <property type="match status" value="1"/>
</dbReference>
<evidence type="ECO:0000256" key="6">
    <source>
        <dbReference type="ARBA" id="ARBA00023136"/>
    </source>
</evidence>
<dbReference type="SMART" id="SM00304">
    <property type="entry name" value="HAMP"/>
    <property type="match status" value="1"/>
</dbReference>
<feature type="domain" description="Methyl-accepting transducer" evidence="12">
    <location>
        <begin position="281"/>
        <end position="517"/>
    </location>
</feature>
<evidence type="ECO:0000256" key="5">
    <source>
        <dbReference type="ARBA" id="ARBA00022989"/>
    </source>
</evidence>
<dbReference type="GO" id="GO:0005886">
    <property type="term" value="C:plasma membrane"/>
    <property type="evidence" value="ECO:0007669"/>
    <property type="project" value="UniProtKB-SubCell"/>
</dbReference>
<protein>
    <submittedName>
        <fullName evidence="15">Methyl-accepting chemotaxis protein</fullName>
    </submittedName>
</protein>
<dbReference type="EMBL" id="QWEZ01000001">
    <property type="protein sequence ID" value="RRJ85381.1"/>
    <property type="molecule type" value="Genomic_DNA"/>
</dbReference>
<sequence>MSIKARILLLTTVPLLLITLIVMMVTGWRLQLLEDQEVQSFRSEIMASKQAELKNYIDMTLTAIKPYYDADDQEGAKEVIRRLRFDEDQSGYVFGYNYDAINVAMGPNPALEGKDLSNLKDANGQYVIKDLIAIAKRGGDFYTYLWPKPGSEETEPKLSYAIGLDKWKWMLGTGFYIGDVDELVARQRANFAASLKTTLGWLFGAALLTAIAVIAISLIMVRQTVSKITASVAVMEDIAEGDGDLTRRLTVDGNTEMDKLAGAFNRFADKIHDIICQVTDVTEQLSSASNQISTQSRQQSDAMASQHAEVEQVATAMNEMSATAQEVASSASEGAGAANQAHQESVAGQKVLNATISSIRSLDERLDEAAGVIKTLETETENIGSVLGVIGGIAEQTNLLALNAAIEAARAGEQGRGFAVVADEVRTLASRTQDSTAEIQEMINRLQQEAARAVTVMTASREQSNRSVEQATQAGDSLQSIVDSINTINDMTTQIASAAEEQTAVADEINGNVTRISDISSQTTTGLKETASGAGTIHSLGSTLQSLVGQFKVQR</sequence>
<accession>A0A3P3VRH6</accession>
<organism evidence="15 16">
    <name type="scientific">Aestuariirhabdus litorea</name>
    <dbReference type="NCBI Taxonomy" id="2528527"/>
    <lineage>
        <taxon>Bacteria</taxon>
        <taxon>Pseudomonadati</taxon>
        <taxon>Pseudomonadota</taxon>
        <taxon>Gammaproteobacteria</taxon>
        <taxon>Oceanospirillales</taxon>
        <taxon>Aestuariirhabdaceae</taxon>
        <taxon>Aestuariirhabdus</taxon>
    </lineage>
</organism>
<dbReference type="SMART" id="SM01049">
    <property type="entry name" value="Cache_2"/>
    <property type="match status" value="1"/>
</dbReference>
<dbReference type="PRINTS" id="PR00260">
    <property type="entry name" value="CHEMTRNSDUCR"/>
</dbReference>
<evidence type="ECO:0000259" key="13">
    <source>
        <dbReference type="PROSITE" id="PS50192"/>
    </source>
</evidence>
<reference evidence="15 16" key="1">
    <citation type="submission" date="2018-08" db="EMBL/GenBank/DDBJ databases">
        <authorList>
            <person name="Khan S.A."/>
        </authorList>
    </citation>
    <scope>NUCLEOTIDE SEQUENCE [LARGE SCALE GENOMIC DNA]</scope>
    <source>
        <strain evidence="15 16">GTF-13</strain>
    </source>
</reference>
<keyword evidence="7 9" id="KW-0807">Transducer</keyword>
<dbReference type="PROSITE" id="PS50192">
    <property type="entry name" value="T_SNARE"/>
    <property type="match status" value="1"/>
</dbReference>
<dbReference type="InterPro" id="IPR033480">
    <property type="entry name" value="sCache_2"/>
</dbReference>
<evidence type="ECO:0000313" key="16">
    <source>
        <dbReference type="Proteomes" id="UP000280792"/>
    </source>
</evidence>
<name>A0A3P3VRH6_9GAMM</name>
<dbReference type="PROSITE" id="PS50885">
    <property type="entry name" value="HAMP"/>
    <property type="match status" value="1"/>
</dbReference>
<evidence type="ECO:0000259" key="14">
    <source>
        <dbReference type="PROSITE" id="PS50885"/>
    </source>
</evidence>
<dbReference type="GO" id="GO:0007165">
    <property type="term" value="P:signal transduction"/>
    <property type="evidence" value="ECO:0007669"/>
    <property type="project" value="UniProtKB-KW"/>
</dbReference>
<feature type="compositionally biased region" description="Low complexity" evidence="10">
    <location>
        <begin position="324"/>
        <end position="341"/>
    </location>
</feature>
<comment type="similarity">
    <text evidence="8">Belongs to the methyl-accepting chemotaxis (MCP) protein family.</text>
</comment>
<dbReference type="InterPro" id="IPR004090">
    <property type="entry name" value="Chemotax_Me-accpt_rcpt"/>
</dbReference>
<dbReference type="FunFam" id="1.10.287.950:FF:000001">
    <property type="entry name" value="Methyl-accepting chemotaxis sensory transducer"/>
    <property type="match status" value="1"/>
</dbReference>
<dbReference type="Pfam" id="PF00672">
    <property type="entry name" value="HAMP"/>
    <property type="match status" value="1"/>
</dbReference>
<dbReference type="Proteomes" id="UP000280792">
    <property type="component" value="Unassembled WGS sequence"/>
</dbReference>
<dbReference type="Gene3D" id="1.10.287.950">
    <property type="entry name" value="Methyl-accepting chemotaxis protein"/>
    <property type="match status" value="1"/>
</dbReference>
<keyword evidence="5 11" id="KW-1133">Transmembrane helix</keyword>
<evidence type="ECO:0000256" key="8">
    <source>
        <dbReference type="ARBA" id="ARBA00029447"/>
    </source>
</evidence>
<comment type="caution">
    <text evidence="15">The sequence shown here is derived from an EMBL/GenBank/DDBJ whole genome shotgun (WGS) entry which is preliminary data.</text>
</comment>
<evidence type="ECO:0000256" key="9">
    <source>
        <dbReference type="PROSITE-ProRule" id="PRU00284"/>
    </source>
</evidence>
<dbReference type="GO" id="GO:0004888">
    <property type="term" value="F:transmembrane signaling receptor activity"/>
    <property type="evidence" value="ECO:0007669"/>
    <property type="project" value="InterPro"/>
</dbReference>